<accession>A0A9P3G990</accession>
<sequence>MSTPLSSSSTPPHPTTPARPPSRQPTTEGRLLARAAVEARRVRTHAIACRPCPLEYVAAASVQAPLQDDGIDTSHAKESLSEAADVDLPRFQTAVSPHCASAACTTFPATN</sequence>
<proteinExistence type="predicted"/>
<feature type="region of interest" description="Disordered" evidence="1">
    <location>
        <begin position="1"/>
        <end position="28"/>
    </location>
</feature>
<dbReference type="EMBL" id="BPQB01000016">
    <property type="protein sequence ID" value="GJE90275.1"/>
    <property type="molecule type" value="Genomic_DNA"/>
</dbReference>
<evidence type="ECO:0000256" key="1">
    <source>
        <dbReference type="SAM" id="MobiDB-lite"/>
    </source>
</evidence>
<feature type="compositionally biased region" description="Pro residues" evidence="1">
    <location>
        <begin position="11"/>
        <end position="23"/>
    </location>
</feature>
<keyword evidence="3" id="KW-1185">Reference proteome</keyword>
<protein>
    <submittedName>
        <fullName evidence="2">Uncharacterized protein</fullName>
    </submittedName>
</protein>
<evidence type="ECO:0000313" key="2">
    <source>
        <dbReference type="EMBL" id="GJE90275.1"/>
    </source>
</evidence>
<dbReference type="Proteomes" id="UP000703269">
    <property type="component" value="Unassembled WGS sequence"/>
</dbReference>
<name>A0A9P3G990_9APHY</name>
<dbReference type="AlphaFoldDB" id="A0A9P3G990"/>
<comment type="caution">
    <text evidence="2">The sequence shown here is derived from an EMBL/GenBank/DDBJ whole genome shotgun (WGS) entry which is preliminary data.</text>
</comment>
<feature type="compositionally biased region" description="Low complexity" evidence="1">
    <location>
        <begin position="1"/>
        <end position="10"/>
    </location>
</feature>
<reference evidence="2 3" key="1">
    <citation type="submission" date="2021-08" db="EMBL/GenBank/DDBJ databases">
        <title>Draft Genome Sequence of Phanerochaete sordida strain YK-624.</title>
        <authorList>
            <person name="Mori T."/>
            <person name="Dohra H."/>
            <person name="Suzuki T."/>
            <person name="Kawagishi H."/>
            <person name="Hirai H."/>
        </authorList>
    </citation>
    <scope>NUCLEOTIDE SEQUENCE [LARGE SCALE GENOMIC DNA]</scope>
    <source>
        <strain evidence="2 3">YK-624</strain>
    </source>
</reference>
<evidence type="ECO:0000313" key="3">
    <source>
        <dbReference type="Proteomes" id="UP000703269"/>
    </source>
</evidence>
<gene>
    <name evidence="2" type="ORF">PsYK624_064040</name>
</gene>
<organism evidence="2 3">
    <name type="scientific">Phanerochaete sordida</name>
    <dbReference type="NCBI Taxonomy" id="48140"/>
    <lineage>
        <taxon>Eukaryota</taxon>
        <taxon>Fungi</taxon>
        <taxon>Dikarya</taxon>
        <taxon>Basidiomycota</taxon>
        <taxon>Agaricomycotina</taxon>
        <taxon>Agaricomycetes</taxon>
        <taxon>Polyporales</taxon>
        <taxon>Phanerochaetaceae</taxon>
        <taxon>Phanerochaete</taxon>
    </lineage>
</organism>